<dbReference type="EMBL" id="FOOG01000001">
    <property type="protein sequence ID" value="SFF54946.1"/>
    <property type="molecule type" value="Genomic_DNA"/>
</dbReference>
<evidence type="ECO:0000256" key="2">
    <source>
        <dbReference type="ARBA" id="ARBA00012477"/>
    </source>
</evidence>
<dbReference type="GO" id="GO:0042781">
    <property type="term" value="F:3'-tRNA processing endoribonuclease activity"/>
    <property type="evidence" value="ECO:0007669"/>
    <property type="project" value="UniProtKB-UniRule"/>
</dbReference>
<sequence>MELFFLGTGSGVPSKERNVSSLALRMLEERGTTWIFDCGEGTQQQILHTNLRPRRIEVIFITHLHGDHIYGLPGLLSSRSFQGGETPVTVYGPRGLKEYIDISLQISGTHLRYPLYVEEVEEGILFEDDQFVVEAISLQHGLESYGYVLTEKDKIGELKPSKLKELGLDPGPIYQLIKSQSQTRLDNGQVIYRKDVLGPPKKGRKVSILGDTRYIPDLKYKVKDSDVLVHEATFASDENQMAYDYFHSTVHQAATLAKEANVRELILNHISSRYQGSALKQLETEARDIFAHTKIAYDFFQYPITRIT</sequence>
<dbReference type="NCBIfam" id="NF000801">
    <property type="entry name" value="PRK00055.1-3"/>
    <property type="match status" value="1"/>
</dbReference>
<dbReference type="PANTHER" id="PTHR46018">
    <property type="entry name" value="ZINC PHOSPHODIESTERASE ELAC PROTEIN 1"/>
    <property type="match status" value="1"/>
</dbReference>
<organism evidence="12 13">
    <name type="scientific">Halobacillus alkaliphilus</name>
    <dbReference type="NCBI Taxonomy" id="396056"/>
    <lineage>
        <taxon>Bacteria</taxon>
        <taxon>Bacillati</taxon>
        <taxon>Bacillota</taxon>
        <taxon>Bacilli</taxon>
        <taxon>Bacillales</taxon>
        <taxon>Bacillaceae</taxon>
        <taxon>Halobacillus</taxon>
    </lineage>
</organism>
<evidence type="ECO:0000313" key="13">
    <source>
        <dbReference type="Proteomes" id="UP000198897"/>
    </source>
</evidence>
<dbReference type="FunFam" id="3.60.15.10:FF:000002">
    <property type="entry name" value="Ribonuclease Z"/>
    <property type="match status" value="1"/>
</dbReference>
<proteinExistence type="inferred from homology"/>
<keyword evidence="7 10" id="KW-0378">Hydrolase</keyword>
<evidence type="ECO:0000256" key="6">
    <source>
        <dbReference type="ARBA" id="ARBA00022759"/>
    </source>
</evidence>
<evidence type="ECO:0000256" key="4">
    <source>
        <dbReference type="ARBA" id="ARBA00022722"/>
    </source>
</evidence>
<feature type="binding site" evidence="10">
    <location>
        <position position="63"/>
    </location>
    <ligand>
        <name>Zn(2+)</name>
        <dbReference type="ChEBI" id="CHEBI:29105"/>
        <label>1</label>
        <note>catalytic</note>
    </ligand>
</feature>
<dbReference type="Proteomes" id="UP000198897">
    <property type="component" value="Unassembled WGS sequence"/>
</dbReference>
<evidence type="ECO:0000256" key="3">
    <source>
        <dbReference type="ARBA" id="ARBA00022694"/>
    </source>
</evidence>
<feature type="binding site" evidence="10">
    <location>
        <position position="211"/>
    </location>
    <ligand>
        <name>Zn(2+)</name>
        <dbReference type="ChEBI" id="CHEBI:29105"/>
        <label>2</label>
        <note>catalytic</note>
    </ligand>
</feature>
<feature type="binding site" evidence="10">
    <location>
        <position position="211"/>
    </location>
    <ligand>
        <name>Zn(2+)</name>
        <dbReference type="ChEBI" id="CHEBI:29105"/>
        <label>1</label>
        <note>catalytic</note>
    </ligand>
</feature>
<dbReference type="InterPro" id="IPR036866">
    <property type="entry name" value="RibonucZ/Hydroxyglut_hydro"/>
</dbReference>
<dbReference type="GO" id="GO:0008270">
    <property type="term" value="F:zinc ion binding"/>
    <property type="evidence" value="ECO:0007669"/>
    <property type="project" value="UniProtKB-UniRule"/>
</dbReference>
<keyword evidence="13" id="KW-1185">Reference proteome</keyword>
<evidence type="ECO:0000256" key="10">
    <source>
        <dbReference type="HAMAP-Rule" id="MF_01818"/>
    </source>
</evidence>
<keyword evidence="6 10" id="KW-0255">Endonuclease</keyword>
<evidence type="ECO:0000256" key="8">
    <source>
        <dbReference type="ARBA" id="ARBA00022833"/>
    </source>
</evidence>
<dbReference type="Pfam" id="PF23023">
    <property type="entry name" value="Anti-Pycsar_Apyc1"/>
    <property type="match status" value="1"/>
</dbReference>
<keyword evidence="8 10" id="KW-0862">Zinc</keyword>
<dbReference type="NCBIfam" id="TIGR02651">
    <property type="entry name" value="RNase_Z"/>
    <property type="match status" value="1"/>
</dbReference>
<feature type="binding site" evidence="10">
    <location>
        <position position="68"/>
    </location>
    <ligand>
        <name>Zn(2+)</name>
        <dbReference type="ChEBI" id="CHEBI:29105"/>
        <label>2</label>
        <note>catalytic</note>
    </ligand>
</feature>
<evidence type="ECO:0000256" key="1">
    <source>
        <dbReference type="ARBA" id="ARBA00011738"/>
    </source>
</evidence>
<comment type="function">
    <text evidence="9 10">Zinc phosphodiesterase, which displays some tRNA 3'-processing endonuclease activity. Probably involved in tRNA maturation, by removing a 3'-trailer from precursor tRNA.</text>
</comment>
<feature type="active site" description="Proton acceptor" evidence="10">
    <location>
        <position position="67"/>
    </location>
</feature>
<comment type="subunit">
    <text evidence="1 10">Homodimer.</text>
</comment>
<name>A0A1I2JQA8_9BACI</name>
<dbReference type="AlphaFoldDB" id="A0A1I2JQA8"/>
<evidence type="ECO:0000259" key="11">
    <source>
        <dbReference type="Pfam" id="PF12706"/>
    </source>
</evidence>
<keyword evidence="4 10" id="KW-0540">Nuclease</keyword>
<protein>
    <recommendedName>
        <fullName evidence="2 10">Ribonuclease Z</fullName>
        <shortName evidence="10">RNase Z</shortName>
        <ecNumber evidence="2 10">3.1.26.11</ecNumber>
    </recommendedName>
    <alternativeName>
        <fullName evidence="10">tRNA 3 endonuclease</fullName>
    </alternativeName>
    <alternativeName>
        <fullName evidence="10">tRNase Z</fullName>
    </alternativeName>
</protein>
<keyword evidence="5 10" id="KW-0479">Metal-binding</keyword>
<dbReference type="InterPro" id="IPR001279">
    <property type="entry name" value="Metallo-B-lactamas"/>
</dbReference>
<dbReference type="OrthoDB" id="9800940at2"/>
<evidence type="ECO:0000256" key="7">
    <source>
        <dbReference type="ARBA" id="ARBA00022801"/>
    </source>
</evidence>
<dbReference type="InterPro" id="IPR013471">
    <property type="entry name" value="RNase_Z/BN"/>
</dbReference>
<keyword evidence="3 10" id="KW-0819">tRNA processing</keyword>
<feature type="domain" description="Metallo-beta-lactamase" evidence="11">
    <location>
        <begin position="201"/>
        <end position="270"/>
    </location>
</feature>
<feature type="binding site" evidence="10">
    <location>
        <position position="140"/>
    </location>
    <ligand>
        <name>Zn(2+)</name>
        <dbReference type="ChEBI" id="CHEBI:29105"/>
        <label>1</label>
        <note>catalytic</note>
    </ligand>
</feature>
<dbReference type="GO" id="GO:0042802">
    <property type="term" value="F:identical protein binding"/>
    <property type="evidence" value="ECO:0007669"/>
    <property type="project" value="UniProtKB-ARBA"/>
</dbReference>
<dbReference type="Pfam" id="PF12706">
    <property type="entry name" value="Lactamase_B_2"/>
    <property type="match status" value="1"/>
</dbReference>
<feature type="binding site" evidence="10">
    <location>
        <position position="269"/>
    </location>
    <ligand>
        <name>Zn(2+)</name>
        <dbReference type="ChEBI" id="CHEBI:29105"/>
        <label>2</label>
        <note>catalytic</note>
    </ligand>
</feature>
<evidence type="ECO:0000313" key="12">
    <source>
        <dbReference type="EMBL" id="SFF54946.1"/>
    </source>
</evidence>
<accession>A0A1I2JQA8</accession>
<evidence type="ECO:0000256" key="9">
    <source>
        <dbReference type="ARBA" id="ARBA00057812"/>
    </source>
</evidence>
<dbReference type="SUPFAM" id="SSF56281">
    <property type="entry name" value="Metallo-hydrolase/oxidoreductase"/>
    <property type="match status" value="1"/>
</dbReference>
<dbReference type="RefSeq" id="WP_089749315.1">
    <property type="nucleotide sequence ID" value="NZ_FOOG01000001.1"/>
</dbReference>
<dbReference type="Gene3D" id="3.60.15.10">
    <property type="entry name" value="Ribonuclease Z/Hydroxyacylglutathione hydrolase-like"/>
    <property type="match status" value="1"/>
</dbReference>
<dbReference type="PANTHER" id="PTHR46018:SF2">
    <property type="entry name" value="ZINC PHOSPHODIESTERASE ELAC PROTEIN 1"/>
    <property type="match status" value="1"/>
</dbReference>
<reference evidence="13" key="1">
    <citation type="submission" date="2016-10" db="EMBL/GenBank/DDBJ databases">
        <authorList>
            <person name="Varghese N."/>
            <person name="Submissions S."/>
        </authorList>
    </citation>
    <scope>NUCLEOTIDE SEQUENCE [LARGE SCALE GENOMIC DNA]</scope>
    <source>
        <strain evidence="13">FP5</strain>
    </source>
</reference>
<comment type="cofactor">
    <cofactor evidence="10">
        <name>Zn(2+)</name>
        <dbReference type="ChEBI" id="CHEBI:29105"/>
    </cofactor>
    <text evidence="10">Binds 2 Zn(2+) ions.</text>
</comment>
<comment type="similarity">
    <text evidence="10">Belongs to the RNase Z family.</text>
</comment>
<feature type="binding site" evidence="10">
    <location>
        <position position="65"/>
    </location>
    <ligand>
        <name>Zn(2+)</name>
        <dbReference type="ChEBI" id="CHEBI:29105"/>
        <label>1</label>
        <note>catalytic</note>
    </ligand>
</feature>
<dbReference type="HAMAP" id="MF_01818">
    <property type="entry name" value="RNase_Z_BN"/>
    <property type="match status" value="1"/>
</dbReference>
<dbReference type="CDD" id="cd07717">
    <property type="entry name" value="RNaseZ_ZiPD-like_MBL-fold"/>
    <property type="match status" value="1"/>
</dbReference>
<evidence type="ECO:0000256" key="5">
    <source>
        <dbReference type="ARBA" id="ARBA00022723"/>
    </source>
</evidence>
<gene>
    <name evidence="10" type="primary">rnz</name>
    <name evidence="12" type="ORF">SAMN05216353_101249</name>
</gene>
<comment type="catalytic activity">
    <reaction evidence="10">
        <text>Endonucleolytic cleavage of RNA, removing extra 3' nucleotides from tRNA precursor, generating 3' termini of tRNAs. A 3'-hydroxy group is left at the tRNA terminus and a 5'-phosphoryl group is left at the trailer molecule.</text>
        <dbReference type="EC" id="3.1.26.11"/>
    </reaction>
</comment>
<feature type="binding site" evidence="10">
    <location>
        <position position="67"/>
    </location>
    <ligand>
        <name>Zn(2+)</name>
        <dbReference type="ChEBI" id="CHEBI:29105"/>
        <label>2</label>
        <note>catalytic</note>
    </ligand>
</feature>
<dbReference type="EC" id="3.1.26.11" evidence="2 10"/>